<keyword evidence="1" id="KW-0812">Transmembrane</keyword>
<accession>A0A8J7JZL8</accession>
<dbReference type="Proteomes" id="UP000640333">
    <property type="component" value="Unassembled WGS sequence"/>
</dbReference>
<dbReference type="InterPro" id="IPR007896">
    <property type="entry name" value="BTP_bacteria"/>
</dbReference>
<feature type="domain" description="Chlorhexidine efflux transporter" evidence="2">
    <location>
        <begin position="71"/>
        <end position="133"/>
    </location>
</feature>
<sequence>MRTTQDRIRHTLLFEAIALVLATTVAALVLENSVTEIGTLAVTLSLIAMGWNYLYNLWFDQWQHHTPPNKRSFKLRLIHVMGFEGGLLIATLPLVAWWLEMSLWHAFLTDIGFTLFFMVYAFAFNWAYDLVFPLHPQPTQITAGMSD</sequence>
<evidence type="ECO:0000313" key="3">
    <source>
        <dbReference type="EMBL" id="MBE9397904.1"/>
    </source>
</evidence>
<feature type="transmembrane region" description="Helical" evidence="1">
    <location>
        <begin position="111"/>
        <end position="128"/>
    </location>
</feature>
<feature type="transmembrane region" description="Helical" evidence="1">
    <location>
        <begin position="77"/>
        <end position="99"/>
    </location>
</feature>
<evidence type="ECO:0000259" key="2">
    <source>
        <dbReference type="Pfam" id="PF05232"/>
    </source>
</evidence>
<organism evidence="3 4">
    <name type="scientific">Pontibacterium sinense</name>
    <dbReference type="NCBI Taxonomy" id="2781979"/>
    <lineage>
        <taxon>Bacteria</taxon>
        <taxon>Pseudomonadati</taxon>
        <taxon>Pseudomonadota</taxon>
        <taxon>Gammaproteobacteria</taxon>
        <taxon>Oceanospirillales</taxon>
        <taxon>Oceanospirillaceae</taxon>
        <taxon>Pontibacterium</taxon>
    </lineage>
</organism>
<gene>
    <name evidence="3" type="ORF">IOQ59_11610</name>
</gene>
<protein>
    <submittedName>
        <fullName evidence="3">PACE efflux transporter</fullName>
    </submittedName>
</protein>
<evidence type="ECO:0000256" key="1">
    <source>
        <dbReference type="SAM" id="Phobius"/>
    </source>
</evidence>
<dbReference type="InterPro" id="IPR058208">
    <property type="entry name" value="PACE"/>
</dbReference>
<dbReference type="NCBIfam" id="NF033664">
    <property type="entry name" value="PACE_transport"/>
    <property type="match status" value="1"/>
</dbReference>
<reference evidence="3" key="1">
    <citation type="submission" date="2020-10" db="EMBL/GenBank/DDBJ databases">
        <title>Bacterium isolated from coastal waters sediment.</title>
        <authorList>
            <person name="Chen R.-J."/>
            <person name="Lu D.-C."/>
            <person name="Zhu K.-L."/>
            <person name="Du Z.-J."/>
        </authorList>
    </citation>
    <scope>NUCLEOTIDE SEQUENCE</scope>
    <source>
        <strain evidence="3">N1Y112</strain>
    </source>
</reference>
<evidence type="ECO:0000313" key="4">
    <source>
        <dbReference type="Proteomes" id="UP000640333"/>
    </source>
</evidence>
<feature type="transmembrane region" description="Helical" evidence="1">
    <location>
        <begin position="37"/>
        <end position="56"/>
    </location>
</feature>
<name>A0A8J7JZL8_9GAMM</name>
<dbReference type="AlphaFoldDB" id="A0A8J7JZL8"/>
<dbReference type="EMBL" id="JADEYS010000010">
    <property type="protein sequence ID" value="MBE9397904.1"/>
    <property type="molecule type" value="Genomic_DNA"/>
</dbReference>
<feature type="domain" description="Chlorhexidine efflux transporter" evidence="2">
    <location>
        <begin position="2"/>
        <end position="64"/>
    </location>
</feature>
<keyword evidence="4" id="KW-1185">Reference proteome</keyword>
<feature type="transmembrane region" description="Helical" evidence="1">
    <location>
        <begin position="12"/>
        <end position="31"/>
    </location>
</feature>
<keyword evidence="1" id="KW-1133">Transmembrane helix</keyword>
<comment type="caution">
    <text evidence="3">The sequence shown here is derived from an EMBL/GenBank/DDBJ whole genome shotgun (WGS) entry which is preliminary data.</text>
</comment>
<dbReference type="Pfam" id="PF05232">
    <property type="entry name" value="BTP"/>
    <property type="match status" value="2"/>
</dbReference>
<dbReference type="RefSeq" id="WP_193953453.1">
    <property type="nucleotide sequence ID" value="NZ_JADEYS010000010.1"/>
</dbReference>
<keyword evidence="1" id="KW-0472">Membrane</keyword>
<proteinExistence type="predicted"/>